<accession>A0A6J7H7J2</accession>
<evidence type="ECO:0000313" key="3">
    <source>
        <dbReference type="EMBL" id="CAB4781857.1"/>
    </source>
</evidence>
<protein>
    <submittedName>
        <fullName evidence="6">Unannotated protein</fullName>
    </submittedName>
</protein>
<organism evidence="6">
    <name type="scientific">freshwater metagenome</name>
    <dbReference type="NCBI Taxonomy" id="449393"/>
    <lineage>
        <taxon>unclassified sequences</taxon>
        <taxon>metagenomes</taxon>
        <taxon>ecological metagenomes</taxon>
    </lineage>
</organism>
<dbReference type="InterPro" id="IPR002347">
    <property type="entry name" value="SDR_fam"/>
</dbReference>
<dbReference type="PANTHER" id="PTHR42760">
    <property type="entry name" value="SHORT-CHAIN DEHYDROGENASES/REDUCTASES FAMILY MEMBER"/>
    <property type="match status" value="1"/>
</dbReference>
<dbReference type="EMBL" id="CAFBLJ010000139">
    <property type="protein sequence ID" value="CAB4882076.1"/>
    <property type="molecule type" value="Genomic_DNA"/>
</dbReference>
<gene>
    <name evidence="2" type="ORF">UFOPK2658_01641</name>
    <name evidence="3" type="ORF">UFOPK2880_01498</name>
    <name evidence="4" type="ORF">UFOPK3004_00973</name>
    <name evidence="5" type="ORF">UFOPK3304_01742</name>
    <name evidence="6" type="ORF">UFOPK3494_01615</name>
    <name evidence="7" type="ORF">UFOPK4134_01242</name>
</gene>
<dbReference type="EMBL" id="CAFBMF010000149">
    <property type="protein sequence ID" value="CAB4912475.1"/>
    <property type="molecule type" value="Genomic_DNA"/>
</dbReference>
<comment type="similarity">
    <text evidence="1">Belongs to the short-chain dehydrogenases/reductases (SDR) family.</text>
</comment>
<sequence>MTTPPPAAANPAHLFDLTGRTALITGGSRGLGKEMALAFAHQGADIMIASRSIESCEETAAEVRHETGRNCVPYACHIGRWDELEGLAEAAWNEFGGIDILVNNAGKSPLYDNITNVNEQMWDSVIGLNLKGPFRLSALLGSRMCERAKETGRAGSIINISSIAAIHPTPDVIPYTAAKAGLNAMTIGFAQTFGPHVRVNCIMPGSFRTDISKAWNWDMVDQMMKRVALKRVGEPHEIVGAALFLASDASTYTTGAVFTVDGGVPT</sequence>
<proteinExistence type="inferred from homology"/>
<reference evidence="6" key="1">
    <citation type="submission" date="2020-05" db="EMBL/GenBank/DDBJ databases">
        <authorList>
            <person name="Chiriac C."/>
            <person name="Salcher M."/>
            <person name="Ghai R."/>
            <person name="Kavagutti S V."/>
        </authorList>
    </citation>
    <scope>NUCLEOTIDE SEQUENCE</scope>
</reference>
<evidence type="ECO:0000313" key="2">
    <source>
        <dbReference type="EMBL" id="CAB4730276.1"/>
    </source>
</evidence>
<dbReference type="Pfam" id="PF13561">
    <property type="entry name" value="adh_short_C2"/>
    <property type="match status" value="1"/>
</dbReference>
<dbReference type="Gene3D" id="3.40.50.720">
    <property type="entry name" value="NAD(P)-binding Rossmann-like Domain"/>
    <property type="match status" value="1"/>
</dbReference>
<dbReference type="SUPFAM" id="SSF51735">
    <property type="entry name" value="NAD(P)-binding Rossmann-fold domains"/>
    <property type="match status" value="1"/>
</dbReference>
<dbReference type="NCBIfam" id="NF005559">
    <property type="entry name" value="PRK07231.1"/>
    <property type="match status" value="1"/>
</dbReference>
<name>A0A6J7H7J2_9ZZZZ</name>
<evidence type="ECO:0000313" key="6">
    <source>
        <dbReference type="EMBL" id="CAB4912475.1"/>
    </source>
</evidence>
<evidence type="ECO:0000313" key="4">
    <source>
        <dbReference type="EMBL" id="CAB4806613.1"/>
    </source>
</evidence>
<evidence type="ECO:0000256" key="1">
    <source>
        <dbReference type="ARBA" id="ARBA00006484"/>
    </source>
</evidence>
<dbReference type="AlphaFoldDB" id="A0A6J7H7J2"/>
<dbReference type="EMBL" id="CAEZZP010000117">
    <property type="protein sequence ID" value="CAB4781857.1"/>
    <property type="molecule type" value="Genomic_DNA"/>
</dbReference>
<dbReference type="EMBL" id="CAEZYH010000101">
    <property type="protein sequence ID" value="CAB4730276.1"/>
    <property type="molecule type" value="Genomic_DNA"/>
</dbReference>
<evidence type="ECO:0000313" key="7">
    <source>
        <dbReference type="EMBL" id="CAB5033418.1"/>
    </source>
</evidence>
<dbReference type="FunFam" id="3.40.50.720:FF:000084">
    <property type="entry name" value="Short-chain dehydrogenase reductase"/>
    <property type="match status" value="1"/>
</dbReference>
<dbReference type="PRINTS" id="PR00080">
    <property type="entry name" value="SDRFAMILY"/>
</dbReference>
<evidence type="ECO:0000313" key="5">
    <source>
        <dbReference type="EMBL" id="CAB4882076.1"/>
    </source>
</evidence>
<dbReference type="InterPro" id="IPR020904">
    <property type="entry name" value="Sc_DH/Rdtase_CS"/>
</dbReference>
<dbReference type="GO" id="GO:0016616">
    <property type="term" value="F:oxidoreductase activity, acting on the CH-OH group of donors, NAD or NADP as acceptor"/>
    <property type="evidence" value="ECO:0007669"/>
    <property type="project" value="TreeGrafter"/>
</dbReference>
<dbReference type="EMBL" id="CAFAAL010000079">
    <property type="protein sequence ID" value="CAB4806613.1"/>
    <property type="molecule type" value="Genomic_DNA"/>
</dbReference>
<dbReference type="PROSITE" id="PS00061">
    <property type="entry name" value="ADH_SHORT"/>
    <property type="match status" value="1"/>
</dbReference>
<dbReference type="InterPro" id="IPR036291">
    <property type="entry name" value="NAD(P)-bd_dom_sf"/>
</dbReference>
<dbReference type="EMBL" id="CAFBPS010000101">
    <property type="protein sequence ID" value="CAB5033418.1"/>
    <property type="molecule type" value="Genomic_DNA"/>
</dbReference>
<dbReference type="PRINTS" id="PR00081">
    <property type="entry name" value="GDHRDH"/>
</dbReference>